<gene>
    <name evidence="4" type="ORF">EHS13_17280</name>
</gene>
<dbReference type="InterPro" id="IPR015943">
    <property type="entry name" value="WD40/YVTN_repeat-like_dom_sf"/>
</dbReference>
<proteinExistence type="predicted"/>
<dbReference type="Proteomes" id="UP000426246">
    <property type="component" value="Chromosome"/>
</dbReference>
<evidence type="ECO:0000256" key="2">
    <source>
        <dbReference type="SAM" id="Phobius"/>
    </source>
</evidence>
<organism evidence="4 5">
    <name type="scientific">Paenibacillus psychroresistens</name>
    <dbReference type="NCBI Taxonomy" id="1778678"/>
    <lineage>
        <taxon>Bacteria</taxon>
        <taxon>Bacillati</taxon>
        <taxon>Bacillota</taxon>
        <taxon>Bacilli</taxon>
        <taxon>Bacillales</taxon>
        <taxon>Paenibacillaceae</taxon>
        <taxon>Paenibacillus</taxon>
    </lineage>
</organism>
<dbReference type="PANTHER" id="PTHR47199:SF2">
    <property type="entry name" value="PHOTOSYSTEM II STABILITY_ASSEMBLY FACTOR HCF136, CHLOROPLASTIC"/>
    <property type="match status" value="1"/>
</dbReference>
<evidence type="ECO:0000313" key="4">
    <source>
        <dbReference type="EMBL" id="QGQ96512.1"/>
    </source>
</evidence>
<keyword evidence="2" id="KW-0812">Transmembrane</keyword>
<dbReference type="Pfam" id="PF15902">
    <property type="entry name" value="Sortilin-Vps10"/>
    <property type="match status" value="1"/>
</dbReference>
<dbReference type="CDD" id="cd15482">
    <property type="entry name" value="Sialidase_non-viral"/>
    <property type="match status" value="1"/>
</dbReference>
<dbReference type="SUPFAM" id="SSF50939">
    <property type="entry name" value="Sialidases"/>
    <property type="match status" value="1"/>
</dbReference>
<dbReference type="PANTHER" id="PTHR47199">
    <property type="entry name" value="PHOTOSYSTEM II STABILITY/ASSEMBLY FACTOR HCF136, CHLOROPLASTIC"/>
    <property type="match status" value="1"/>
</dbReference>
<keyword evidence="2" id="KW-0472">Membrane</keyword>
<accession>A0A6B8RLJ6</accession>
<protein>
    <recommendedName>
        <fullName evidence="3">Sortilin N-terminal domain-containing protein</fullName>
    </recommendedName>
</protein>
<keyword evidence="2" id="KW-1133">Transmembrane helix</keyword>
<dbReference type="InterPro" id="IPR031778">
    <property type="entry name" value="Sortilin_N"/>
</dbReference>
<evidence type="ECO:0000256" key="1">
    <source>
        <dbReference type="ARBA" id="ARBA00022737"/>
    </source>
</evidence>
<evidence type="ECO:0000259" key="3">
    <source>
        <dbReference type="Pfam" id="PF15902"/>
    </source>
</evidence>
<name>A0A6B8RLJ6_9BACL</name>
<dbReference type="Gene3D" id="2.130.10.10">
    <property type="entry name" value="YVTN repeat-like/Quinoprotein amine dehydrogenase"/>
    <property type="match status" value="2"/>
</dbReference>
<dbReference type="SUPFAM" id="SSF110296">
    <property type="entry name" value="Oligoxyloglucan reducing end-specific cellobiohydrolase"/>
    <property type="match status" value="1"/>
</dbReference>
<dbReference type="KEGG" id="ppsc:EHS13_17280"/>
<dbReference type="RefSeq" id="WP_155701583.1">
    <property type="nucleotide sequence ID" value="NZ_CP034235.1"/>
</dbReference>
<feature type="domain" description="Sortilin N-terminal" evidence="3">
    <location>
        <begin position="206"/>
        <end position="327"/>
    </location>
</feature>
<dbReference type="OrthoDB" id="501835at2"/>
<keyword evidence="5" id="KW-1185">Reference proteome</keyword>
<feature type="transmembrane region" description="Helical" evidence="2">
    <location>
        <begin position="48"/>
        <end position="67"/>
    </location>
</feature>
<dbReference type="EMBL" id="CP034235">
    <property type="protein sequence ID" value="QGQ96512.1"/>
    <property type="molecule type" value="Genomic_DNA"/>
</dbReference>
<dbReference type="InterPro" id="IPR036278">
    <property type="entry name" value="Sialidase_sf"/>
</dbReference>
<sequence length="519" mass="57851">MKTTKPDWYDKLEEGPFINKKFTEVMMRQTEANVKGVSQFKRNHSSRMVWGSIIIACSLGIILSLNWDHLDLWLKTSKQSITVNNPVSTQTPKPGITFISKEEAMRIAKAMDANAELQWSAFFKENVQGEPDKPDVYSVWIVKALYPAGNNMKVTMDAITGKILSLGEGEAPSQRDLTPENTALYKDLKSFQMIDTKIGWAQTTRNILRTTDGGNTWKTQHIAEIDFQSRNVEIWAKFIDSLTAYVAAPDGSGSGLTVYITKDGGETWLSSKAINNLDLNIRASNPNITFVNKNTGWMLAHFDTAEGSESGELFKTMDSGQTWKIISWVINPLEGTKSGVTFATEQDGYLTGSSQEDGIWLFASHDGGLNWQKQTLLAPSGFSADGGAAYSYPPQFFESKKGILPVSLSKDDKKPLIFYSTHDSGQTWEPTTPLIPERSNFEAWDFIDADHGYATDGANIYVTTDGARSWTTHPLETAEFRGVHLDFVSQNDGFAIAKYNMYKTTDGGITWEFMEQTVK</sequence>
<evidence type="ECO:0000313" key="5">
    <source>
        <dbReference type="Proteomes" id="UP000426246"/>
    </source>
</evidence>
<reference evidence="5" key="1">
    <citation type="submission" date="2018-11" db="EMBL/GenBank/DDBJ databases">
        <title>Complete genome sequence of Paenibacillus sp. ML311-T8.</title>
        <authorList>
            <person name="Nam Y.-D."/>
            <person name="Kang J."/>
            <person name="Chung W.-H."/>
            <person name="Park Y.S."/>
        </authorList>
    </citation>
    <scope>NUCLEOTIDE SEQUENCE [LARGE SCALE GENOMIC DNA]</scope>
    <source>
        <strain evidence="5">ML311-T8</strain>
    </source>
</reference>
<keyword evidence="1" id="KW-0677">Repeat</keyword>
<dbReference type="AlphaFoldDB" id="A0A6B8RLJ6"/>